<protein>
    <submittedName>
        <fullName evidence="3">WXG100 family type VII secretion target</fullName>
    </submittedName>
</protein>
<organism evidence="3 4">
    <name type="scientific">Saccharopolyspora rosea</name>
    <dbReference type="NCBI Taxonomy" id="524884"/>
    <lineage>
        <taxon>Bacteria</taxon>
        <taxon>Bacillati</taxon>
        <taxon>Actinomycetota</taxon>
        <taxon>Actinomycetes</taxon>
        <taxon>Pseudonocardiales</taxon>
        <taxon>Pseudonocardiaceae</taxon>
        <taxon>Saccharopolyspora</taxon>
    </lineage>
</organism>
<comment type="caution">
    <text evidence="3">The sequence shown here is derived from an EMBL/GenBank/DDBJ whole genome shotgun (WGS) entry which is preliminary data.</text>
</comment>
<accession>A0ABW3FUX2</accession>
<proteinExistence type="predicted"/>
<dbReference type="SUPFAM" id="SSF140453">
    <property type="entry name" value="EsxAB dimer-like"/>
    <property type="match status" value="1"/>
</dbReference>
<dbReference type="Proteomes" id="UP001597018">
    <property type="component" value="Unassembled WGS sequence"/>
</dbReference>
<dbReference type="Pfam" id="PF25547">
    <property type="entry name" value="WXG100_2"/>
    <property type="match status" value="1"/>
</dbReference>
<name>A0ABW3FUX2_9PSEU</name>
<feature type="domain" description="Outer membrane channel protein CpnT-like N-terminal" evidence="2">
    <location>
        <begin position="112"/>
        <end position="237"/>
    </location>
</feature>
<dbReference type="EMBL" id="JBHTIW010000013">
    <property type="protein sequence ID" value="MFD0921532.1"/>
    <property type="molecule type" value="Genomic_DNA"/>
</dbReference>
<dbReference type="InterPro" id="IPR057746">
    <property type="entry name" value="CpnT-like_N"/>
</dbReference>
<evidence type="ECO:0000313" key="4">
    <source>
        <dbReference type="Proteomes" id="UP001597018"/>
    </source>
</evidence>
<evidence type="ECO:0000313" key="3">
    <source>
        <dbReference type="EMBL" id="MFD0921532.1"/>
    </source>
</evidence>
<evidence type="ECO:0000256" key="1">
    <source>
        <dbReference type="SAM" id="MobiDB-lite"/>
    </source>
</evidence>
<evidence type="ECO:0000259" key="2">
    <source>
        <dbReference type="Pfam" id="PF25547"/>
    </source>
</evidence>
<reference evidence="4" key="1">
    <citation type="journal article" date="2019" name="Int. J. Syst. Evol. Microbiol.">
        <title>The Global Catalogue of Microorganisms (GCM) 10K type strain sequencing project: providing services to taxonomists for standard genome sequencing and annotation.</title>
        <authorList>
            <consortium name="The Broad Institute Genomics Platform"/>
            <consortium name="The Broad Institute Genome Sequencing Center for Infectious Disease"/>
            <person name="Wu L."/>
            <person name="Ma J."/>
        </authorList>
    </citation>
    <scope>NUCLEOTIDE SEQUENCE [LARGE SCALE GENOMIC DNA]</scope>
    <source>
        <strain evidence="4">CCUG 56401</strain>
    </source>
</reference>
<dbReference type="InterPro" id="IPR036689">
    <property type="entry name" value="ESAT-6-like_sf"/>
</dbReference>
<gene>
    <name evidence="3" type="ORF">ACFQ16_17450</name>
</gene>
<dbReference type="RefSeq" id="WP_345601152.1">
    <property type="nucleotide sequence ID" value="NZ_BAABLT010000029.1"/>
</dbReference>
<keyword evidence="4" id="KW-1185">Reference proteome</keyword>
<dbReference type="Gene3D" id="1.10.287.1060">
    <property type="entry name" value="ESAT-6-like"/>
    <property type="match status" value="1"/>
</dbReference>
<feature type="region of interest" description="Disordered" evidence="1">
    <location>
        <begin position="1"/>
        <end position="23"/>
    </location>
</feature>
<sequence length="444" mass="47793">MTAPQGPGDFATLNKGDGNQKNWFEQAAGRGSSYWGAVQDVNDAKNDAVGAAQGGFDDSTSPPQWGVAMVSMRAEQLQLLMSPGKTLMSNGLGFLVSIVLSPLVELAEMAIGDPEQMRSTGEGWENVAKWLDQVAEQEKERAQATAATWRGKDGDAFRKQMAEFGEGVTALAQDVRELKDSLDLIADIFDMFVEFVVEVITELVIGLIVQWLAALAASWITAGASVGAASAGTAAQVAGQGARIGGRIAQMQGKLFQLFQKLERLLQRLRESSPLLRRAIHETNQLRNGGMVQKALGRKIDSNPLAKFVTKADESDFTSTGGKMFGRDFKNADWFKDKDADFARRMENAVNDEERSAIAAERSRFHRDVKGVQGLSNGVASHVLSGALGGHMTGTLAAKDVAVGMAKDAAIEQGADAVYGEGKTYLRGDLSEDARRQAEERGFQ</sequence>